<name>A0A0C4LTL6_9REOV</name>
<feature type="binding site" evidence="20">
    <location>
        <position position="123"/>
    </location>
    <ligand>
        <name>Ca(2+)</name>
        <dbReference type="ChEBI" id="CHEBI:29108"/>
    </ligand>
</feature>
<comment type="domain">
    <text evidence="20">Binds 1 calcium ion per tetramer.</text>
</comment>
<comment type="function">
    <text evidence="20">The secreted form acts as an enterotoxin that causes phospholipase C-dependent elevation of the intracellular calcium concentration in host intestinal mucosa cells. Increased concentration of intracellular calcium disrupts the cytoskeleton and the tight junctions, raising the paracellular permeability. Potentiates chloride ion secretion through a calcium ion-dependent signaling pathway, inducing age-dependent diarrhea. To perform this enterotoxigenic role in vivo, NSP4 is released from infected enterocytes in a soluble form capable of diffusing within the intestinal lumen and interacting with host plasma membrane receptors on neighboring epithelial cells such as integrins ITGA1/ITGB1 and ITGA2/ITGB1.</text>
</comment>
<dbReference type="GO" id="GO:0044155">
    <property type="term" value="C:host caveola"/>
    <property type="evidence" value="ECO:0007669"/>
    <property type="project" value="UniProtKB-SubCell"/>
</dbReference>
<dbReference type="GO" id="GO:0016020">
    <property type="term" value="C:membrane"/>
    <property type="evidence" value="ECO:0007669"/>
    <property type="project" value="UniProtKB-UniRule"/>
</dbReference>
<keyword evidence="18 20" id="KW-1038">Host endoplasmic reticulum</keyword>
<dbReference type="HAMAP" id="MF_04091">
    <property type="entry name" value="ROTA_NSP4"/>
    <property type="match status" value="1"/>
</dbReference>
<keyword evidence="15 20" id="KW-0406">Ion transport</keyword>
<comment type="subunit">
    <text evidence="20">Homotetramer. Interacts with the immature particle in the viroplasm. Interacts with host CAV1, early and late in infection. Interacts with host integrin ITGA1/ITGB1 heterodimer. Interacts with host integrin ITGA2/ITGB1 heterodimer. Interaction with microtubules blocks trafficking to the Golgi apparatus.</text>
</comment>
<evidence type="ECO:0000256" key="3">
    <source>
        <dbReference type="ARBA" id="ARBA00022581"/>
    </source>
</evidence>
<keyword evidence="8 20" id="KW-0260">Enterotoxin</keyword>
<keyword evidence="11 20" id="KW-1133">Transmembrane helix</keyword>
<dbReference type="GO" id="GO:0039520">
    <property type="term" value="P:symbiont-mediated activation of host autophagy"/>
    <property type="evidence" value="ECO:0007669"/>
    <property type="project" value="UniProtKB-KW"/>
</dbReference>
<evidence type="ECO:0000256" key="14">
    <source>
        <dbReference type="ARBA" id="ARBA00023050"/>
    </source>
</evidence>
<comment type="subcellular location">
    <subcellularLocation>
        <location evidence="20">Host rough endoplasmic reticulum membrane</location>
        <topology evidence="20">Single-pass type III membrane protein</topology>
    </subcellularLocation>
    <subcellularLocation>
        <location evidence="20">Host membrane</location>
        <location evidence="20">Host caveola</location>
        <topology evidence="20">Single-pass type III membrane protein</topology>
    </subcellularLocation>
    <subcellularLocation>
        <location evidence="20">Secreted</location>
    </subcellularLocation>
    <text evidence="20">NSP4 localizes also in vesicular structures which contain autophagosomal markers and associate with viroplasms in virus-infected cells. Additionally, a soluble form of glycosylated NSP4 is secreted despite retention of its transmembrane domain.</text>
</comment>
<dbReference type="SUPFAM" id="SSF58030">
    <property type="entry name" value="Rotavirus nonstructural proteins"/>
    <property type="match status" value="1"/>
</dbReference>
<dbReference type="InterPro" id="IPR002107">
    <property type="entry name" value="Rotavirus_NSP4"/>
</dbReference>
<evidence type="ECO:0000256" key="20">
    <source>
        <dbReference type="HAMAP-Rule" id="MF_04091"/>
    </source>
</evidence>
<dbReference type="GO" id="GO:0046872">
    <property type="term" value="F:metal ion binding"/>
    <property type="evidence" value="ECO:0007669"/>
    <property type="project" value="UniProtKB-UniRule"/>
</dbReference>
<comment type="PTM">
    <text evidence="20">The N-glycosyl content is primarily Man(9)GlcNAc, with a small amount of Man(8)GlcNAc.</text>
</comment>
<dbReference type="Proteomes" id="UP000221725">
    <property type="component" value="Genome"/>
</dbReference>
<dbReference type="EMBL" id="KM026769">
    <property type="protein sequence ID" value="AIG94309.1"/>
    <property type="molecule type" value="Genomic_RNA"/>
</dbReference>
<evidence type="ECO:0000313" key="24">
    <source>
        <dbReference type="Proteomes" id="UP000221725"/>
    </source>
</evidence>
<dbReference type="Pfam" id="PF01452">
    <property type="entry name" value="Rota_NSP4"/>
    <property type="match status" value="1"/>
</dbReference>
<dbReference type="Gene3D" id="1.20.5.430">
    <property type="match status" value="1"/>
</dbReference>
<keyword evidence="14 20" id="KW-1072">Activation of host autophagy by virus</keyword>
<evidence type="ECO:0000256" key="7">
    <source>
        <dbReference type="ARBA" id="ARBA00022837"/>
    </source>
</evidence>
<evidence type="ECO:0000256" key="9">
    <source>
        <dbReference type="ARBA" id="ARBA00022870"/>
    </source>
</evidence>
<organism evidence="23 24">
    <name type="scientific">Human rotavirus A</name>
    <dbReference type="NCBI Taxonomy" id="10941"/>
    <lineage>
        <taxon>Viruses</taxon>
        <taxon>Riboviria</taxon>
        <taxon>Orthornavirae</taxon>
        <taxon>Duplornaviricota</taxon>
        <taxon>Resentoviricetes</taxon>
        <taxon>Reovirales</taxon>
        <taxon>Sedoreoviridae</taxon>
        <taxon>Rotavirus</taxon>
        <taxon>Rotavirus alphagastroenteritidis</taxon>
        <taxon>Rotavirus A</taxon>
    </lineage>
</organism>
<feature type="transmembrane region" description="Helical" evidence="22">
    <location>
        <begin position="29"/>
        <end position="46"/>
    </location>
</feature>
<dbReference type="GO" id="GO:0015267">
    <property type="term" value="F:channel activity"/>
    <property type="evidence" value="ECO:0007669"/>
    <property type="project" value="UniProtKB-KW"/>
</dbReference>
<dbReference type="GO" id="GO:0090729">
    <property type="term" value="F:toxin activity"/>
    <property type="evidence" value="ECO:0007669"/>
    <property type="project" value="UniProtKB-UniRule"/>
</dbReference>
<keyword evidence="16 20" id="KW-0472">Membrane</keyword>
<dbReference type="GO" id="GO:0005576">
    <property type="term" value="C:extracellular region"/>
    <property type="evidence" value="ECO:0007669"/>
    <property type="project" value="UniProtKB-SubCell"/>
</dbReference>
<comment type="function">
    <text evidence="20">Plays an essential role in the virus replication cycle by acting as a viroporin. Creates a pore in the host endoplasmic reticulum and as a consequence releases Ca(2+) in the cytoplasm of infected cell. In turn, high levels of cytoplasmic calcium trigger membrane trafficking and transport of viral ER-associated proteins to viroplasms, sites of viral genome replication and immature particle assembly.</text>
</comment>
<evidence type="ECO:0000256" key="18">
    <source>
        <dbReference type="ARBA" id="ARBA00023184"/>
    </source>
</evidence>
<evidence type="ECO:0000256" key="10">
    <source>
        <dbReference type="ARBA" id="ARBA00022968"/>
    </source>
</evidence>
<evidence type="ECO:0000256" key="2">
    <source>
        <dbReference type="ARBA" id="ARBA00022525"/>
    </source>
</evidence>
<protein>
    <recommendedName>
        <fullName evidence="20">Non-structural glycoprotein 4</fullName>
        <shortName evidence="20">NSP4</shortName>
    </recommendedName>
    <alternativeName>
        <fullName evidence="20">NCVP5</fullName>
    </alternativeName>
    <alternativeName>
        <fullName evidence="20">NS28</fullName>
    </alternativeName>
</protein>
<accession>A0A0C4LTL6</accession>
<proteinExistence type="inferred from homology"/>
<sequence length="175" mass="20216">MEKLADLNYTLSVITLMNDTLHSIIQDPGMAYFPYIASVLTVLFTLHKASIPTTKIALKTSKCSYQVIKYCIVTIINTLLKLAGYKEQVTTKDEIEQQMDRIVKEMRRLLEMIDKLTTREIEQVELLKRIHDSLKTKPVDVIDMTKEFNQKNIKTLDEWESGKNPYEPIEVTASM</sequence>
<keyword evidence="6 20" id="KW-0479">Metal-binding</keyword>
<evidence type="ECO:0000256" key="15">
    <source>
        <dbReference type="ARBA" id="ARBA00023065"/>
    </source>
</evidence>
<evidence type="ECO:0000256" key="12">
    <source>
        <dbReference type="ARBA" id="ARBA00023026"/>
    </source>
</evidence>
<keyword evidence="5 20" id="KW-0812">Transmembrane</keyword>
<keyword evidence="2 20" id="KW-0964">Secreted</keyword>
<evidence type="ECO:0000256" key="4">
    <source>
        <dbReference type="ARBA" id="ARBA00022656"/>
    </source>
</evidence>
<evidence type="ECO:0000256" key="17">
    <source>
        <dbReference type="ARBA" id="ARBA00023180"/>
    </source>
</evidence>
<comment type="similarity">
    <text evidence="20">Belongs to the rotavirus NSP4 family.</text>
</comment>
<keyword evidence="1 20" id="KW-0813">Transport</keyword>
<keyword evidence="12 20" id="KW-0843">Virulence</keyword>
<feature type="glycosylation site" description="N-linked (GlcNAc...) asparagine; by host" evidence="20">
    <location>
        <position position="18"/>
    </location>
</feature>
<reference evidence="23 24" key="1">
    <citation type="journal article" date="2015" name="Infect. Genet. Evol.">
        <title>G1P[8] species A rotavirus over 27years - Pre- and post-vaccination eras - in Brazil: Full genomic constellation analysis and no evidence for selection pressure by Rotarix(R) vaccine.</title>
        <authorList>
            <person name="da Silva M.F."/>
            <person name="Rose T.L."/>
            <person name="Gomez M.M."/>
            <person name="Carvalho-Costa F.A."/>
            <person name="Fialho A.M."/>
            <person name="de Assis R.M."/>
            <person name="de Andrade J.D."/>
            <person name="Volotao E.M."/>
            <person name="Leite J.P."/>
        </authorList>
    </citation>
    <scope>NUCLEOTIDE SEQUENCE [LARGE SCALE GENOMIC DNA]</scope>
    <source>
        <strain evidence="24">ba9453-04</strain>
    </source>
</reference>
<feature type="binding site" evidence="20">
    <location>
        <position position="120"/>
    </location>
    <ligand>
        <name>Ca(2+)</name>
        <dbReference type="ChEBI" id="CHEBI:29108"/>
    </ligand>
</feature>
<evidence type="ECO:0000256" key="13">
    <source>
        <dbReference type="ARBA" id="ARBA00023039"/>
    </source>
</evidence>
<keyword evidence="3 20" id="KW-0945">Host-virus interaction</keyword>
<dbReference type="GO" id="GO:0034220">
    <property type="term" value="P:monoatomic ion transmembrane transport"/>
    <property type="evidence" value="ECO:0007669"/>
    <property type="project" value="UniProtKB-KW"/>
</dbReference>
<keyword evidence="21" id="KW-0175">Coiled coil</keyword>
<feature type="topological domain" description="Cytoplasmic" evidence="20">
    <location>
        <begin position="52"/>
        <end position="175"/>
    </location>
</feature>
<keyword evidence="19 20" id="KW-0407">Ion channel</keyword>
<evidence type="ECO:0000256" key="21">
    <source>
        <dbReference type="SAM" id="Coils"/>
    </source>
</evidence>
<feature type="glycosylation site" description="N-linked (GlcNAc...) asparagine; by host" evidence="20">
    <location>
        <position position="8"/>
    </location>
</feature>
<keyword evidence="10 20" id="KW-0735">Signal-anchor</keyword>
<evidence type="ECO:0000256" key="8">
    <source>
        <dbReference type="ARBA" id="ARBA00022861"/>
    </source>
</evidence>
<keyword evidence="7 20" id="KW-0106">Calcium</keyword>
<evidence type="ECO:0000256" key="16">
    <source>
        <dbReference type="ARBA" id="ARBA00023136"/>
    </source>
</evidence>
<evidence type="ECO:0000256" key="19">
    <source>
        <dbReference type="ARBA" id="ARBA00023303"/>
    </source>
</evidence>
<keyword evidence="4 20" id="KW-0800">Toxin</keyword>
<evidence type="ECO:0000256" key="22">
    <source>
        <dbReference type="SAM" id="Phobius"/>
    </source>
</evidence>
<dbReference type="GO" id="GO:0016032">
    <property type="term" value="P:viral process"/>
    <property type="evidence" value="ECO:0007669"/>
    <property type="project" value="UniProtKB-UniRule"/>
</dbReference>
<evidence type="ECO:0000256" key="6">
    <source>
        <dbReference type="ARBA" id="ARBA00022723"/>
    </source>
</evidence>
<keyword evidence="9 20" id="KW-1043">Host membrane</keyword>
<evidence type="ECO:0000256" key="1">
    <source>
        <dbReference type="ARBA" id="ARBA00022448"/>
    </source>
</evidence>
<feature type="topological domain" description="Lumenal" evidence="20">
    <location>
        <begin position="1"/>
        <end position="28"/>
    </location>
</feature>
<evidence type="ECO:0000313" key="23">
    <source>
        <dbReference type="EMBL" id="AIG94309.1"/>
    </source>
</evidence>
<evidence type="ECO:0000256" key="11">
    <source>
        <dbReference type="ARBA" id="ARBA00022989"/>
    </source>
</evidence>
<feature type="coiled-coil region" evidence="21">
    <location>
        <begin position="85"/>
        <end position="119"/>
    </location>
</feature>
<keyword evidence="17 20" id="KW-0325">Glycoprotein</keyword>
<keyword evidence="13 20" id="KW-1182">Viral ion channel</keyword>
<evidence type="ECO:0000256" key="5">
    <source>
        <dbReference type="ARBA" id="ARBA00022692"/>
    </source>
</evidence>
<dbReference type="GO" id="GO:0044169">
    <property type="term" value="C:host cell rough endoplasmic reticulum membrane"/>
    <property type="evidence" value="ECO:0007669"/>
    <property type="project" value="UniProtKB-SubCell"/>
</dbReference>